<dbReference type="Gene3D" id="3.20.20.150">
    <property type="entry name" value="Divalent-metal-dependent TIM barrel enzymes"/>
    <property type="match status" value="1"/>
</dbReference>
<dbReference type="InterPro" id="IPR043700">
    <property type="entry name" value="DSD"/>
</dbReference>
<comment type="function">
    <text evidence="1">Catalyzes the conversion of 3-dehydroshikimate to protocatechuate (3,4-dihydroxybenzoate), a common intermediate of quinate and shikimate degradation pathways.</text>
</comment>
<keyword evidence="1" id="KW-0479">Metal-binding</keyword>
<dbReference type="Gene3D" id="3.10.180.10">
    <property type="entry name" value="2,3-Dihydroxybiphenyl 1,2-Dioxygenase, domain 1"/>
    <property type="match status" value="2"/>
</dbReference>
<comment type="cofactor">
    <cofactor evidence="1">
        <name>a divalent metal cation</name>
        <dbReference type="ChEBI" id="CHEBI:60240"/>
    </cofactor>
</comment>
<comment type="similarity">
    <text evidence="1">Belongs to the bacterial two-domain DSD family.</text>
</comment>
<keyword evidence="4" id="KW-1185">Reference proteome</keyword>
<evidence type="ECO:0000256" key="1">
    <source>
        <dbReference type="HAMAP-Rule" id="MF_02238"/>
    </source>
</evidence>
<dbReference type="RefSeq" id="WP_345714965.1">
    <property type="nucleotide sequence ID" value="NZ_BAABFP010000002.1"/>
</dbReference>
<protein>
    <recommendedName>
        <fullName evidence="1">3-dehydroshikimate dehydratase</fullName>
        <shortName evidence="1">DSD</shortName>
        <ecNumber evidence="1">4.2.1.118</ecNumber>
    </recommendedName>
</protein>
<feature type="binding site" evidence="1">
    <location>
        <position position="503"/>
    </location>
    <ligand>
        <name>Mg(2+)</name>
        <dbReference type="ChEBI" id="CHEBI:18420"/>
    </ligand>
</feature>
<comment type="caution">
    <text evidence="3">The sequence shown here is derived from an EMBL/GenBank/DDBJ whole genome shotgun (WGS) entry which is preliminary data.</text>
</comment>
<dbReference type="EC" id="4.2.1.118" evidence="1"/>
<evidence type="ECO:0000313" key="4">
    <source>
        <dbReference type="Proteomes" id="UP001596189"/>
    </source>
</evidence>
<feature type="binding site" evidence="1">
    <location>
        <position position="134"/>
    </location>
    <ligand>
        <name>a divalent metal cation</name>
        <dbReference type="ChEBI" id="CHEBI:60240"/>
        <note>catalytic</note>
    </ligand>
</feature>
<dbReference type="HAMAP" id="MF_02238">
    <property type="entry name" value="DSD"/>
    <property type="match status" value="1"/>
</dbReference>
<evidence type="ECO:0000313" key="3">
    <source>
        <dbReference type="EMBL" id="MFC6008341.1"/>
    </source>
</evidence>
<dbReference type="SUPFAM" id="SSF51658">
    <property type="entry name" value="Xylose isomerase-like"/>
    <property type="match status" value="1"/>
</dbReference>
<dbReference type="InterPro" id="IPR036237">
    <property type="entry name" value="Xyl_isomerase-like_sf"/>
</dbReference>
<dbReference type="InterPro" id="IPR050312">
    <property type="entry name" value="IolE/XylAMocC-like"/>
</dbReference>
<dbReference type="GO" id="GO:0051213">
    <property type="term" value="F:dioxygenase activity"/>
    <property type="evidence" value="ECO:0007669"/>
    <property type="project" value="UniProtKB-KW"/>
</dbReference>
<dbReference type="GO" id="GO:0016853">
    <property type="term" value="F:isomerase activity"/>
    <property type="evidence" value="ECO:0007669"/>
    <property type="project" value="UniProtKB-KW"/>
</dbReference>
<feature type="binding site" evidence="1">
    <location>
        <position position="165"/>
    </location>
    <ligand>
        <name>a divalent metal cation</name>
        <dbReference type="ChEBI" id="CHEBI:60240"/>
        <note>catalytic</note>
    </ligand>
</feature>
<comment type="pathway">
    <text evidence="1">Aromatic compound metabolism; 3,4-dihydroxybenzoate biosynthesis.</text>
</comment>
<feature type="binding site" evidence="1">
    <location>
        <position position="579"/>
    </location>
    <ligand>
        <name>Mg(2+)</name>
        <dbReference type="ChEBI" id="CHEBI:18420"/>
    </ligand>
</feature>
<dbReference type="PANTHER" id="PTHR12110">
    <property type="entry name" value="HYDROXYPYRUVATE ISOMERASE"/>
    <property type="match status" value="1"/>
</dbReference>
<feature type="domain" description="VOC" evidence="2">
    <location>
        <begin position="429"/>
        <end position="571"/>
    </location>
</feature>
<dbReference type="SUPFAM" id="SSF54593">
    <property type="entry name" value="Glyoxalase/Bleomycin resistance protein/Dihydroxybiphenyl dioxygenase"/>
    <property type="match status" value="1"/>
</dbReference>
<dbReference type="Pfam" id="PF14696">
    <property type="entry name" value="Glyoxalase_5"/>
    <property type="match status" value="1"/>
</dbReference>
<dbReference type="PROSITE" id="PS51819">
    <property type="entry name" value="VOC"/>
    <property type="match status" value="1"/>
</dbReference>
<dbReference type="InterPro" id="IPR037523">
    <property type="entry name" value="VOC_core"/>
</dbReference>
<feature type="binding site" evidence="1">
    <location>
        <position position="432"/>
    </location>
    <ligand>
        <name>Mg(2+)</name>
        <dbReference type="ChEBI" id="CHEBI:18420"/>
    </ligand>
</feature>
<dbReference type="PANTHER" id="PTHR12110:SF21">
    <property type="entry name" value="XYLOSE ISOMERASE-LIKE TIM BARREL DOMAIN-CONTAINING PROTEIN"/>
    <property type="match status" value="1"/>
</dbReference>
<name>A0ABW1JHI4_9ACTN</name>
<dbReference type="InterPro" id="IPR013022">
    <property type="entry name" value="Xyl_isomerase-like_TIM-brl"/>
</dbReference>
<reference evidence="4" key="1">
    <citation type="journal article" date="2019" name="Int. J. Syst. Evol. Microbiol.">
        <title>The Global Catalogue of Microorganisms (GCM) 10K type strain sequencing project: providing services to taxonomists for standard genome sequencing and annotation.</title>
        <authorList>
            <consortium name="The Broad Institute Genomics Platform"/>
            <consortium name="The Broad Institute Genome Sequencing Center for Infectious Disease"/>
            <person name="Wu L."/>
            <person name="Ma J."/>
        </authorList>
    </citation>
    <scope>NUCLEOTIDE SEQUENCE [LARGE SCALE GENOMIC DNA]</scope>
    <source>
        <strain evidence="4">KACC 14249</strain>
    </source>
</reference>
<keyword evidence="3" id="KW-0223">Dioxygenase</keyword>
<dbReference type="InterPro" id="IPR029068">
    <property type="entry name" value="Glyas_Bleomycin-R_OHBP_Dase"/>
</dbReference>
<gene>
    <name evidence="3" type="ORF">ACFQDO_14485</name>
</gene>
<sequence>MRRSTATVSLSGDLISKMKACAEVGFDGIELFEPDLVVAEESPAEVRALADRLGLRLELYQPFRDFEGVAEADLEASLRRAAAKFALMNSLGIDTLLLCSNVATAVTDDRATAVRQLSRLADLAEKFDVRVAYEALAWGRYISDYRDAWEVVQAVDHPRLGICLDSFHILSRGHDPAAIEAIPAEKIFFVQLADAPAMSLDVLSWSRHFRLFPGEGAFDLPAFLAHVLRGGYDGPLSLEVFNDVFRRTDTVRTAAHSLRSLIWLEDATYGLLAGDVAQSRVSHLSAASEPTGVNFVEIRAESTDPVESTLLQLGFRFRGHHRSKPVRLWTQGAARVILNEQGSRDRAPWIAALGLDVPDPTRAVERARELMAPEVFRRNQAGEQPLEAVTAPDGSEIFLCPAPKDATPAWLVEFENGSEPTDDIELVTRVDHVNLVHPRSSFDEATLFYSGLLALDITTSTEVASPIGLVQSRVMSSRQNGVRLVLNVGPDAGGLAAGVLPQHVAFATTDVAALARQARERGLDPLPIPTNYYDDLAARFGLADEVLEGLRSLDLLYDRDEKGEFLHFYTRTIGSVFFEAVERRLSYDGFGAPNAPVRLAAQHRSTVAGRLR</sequence>
<comment type="catalytic activity">
    <reaction evidence="1">
        <text>3-dehydroshikimate = 3,4-dihydroxybenzoate + H2O</text>
        <dbReference type="Rhea" id="RHEA:24848"/>
        <dbReference type="ChEBI" id="CHEBI:15377"/>
        <dbReference type="ChEBI" id="CHEBI:16630"/>
        <dbReference type="ChEBI" id="CHEBI:36241"/>
        <dbReference type="EC" id="4.2.1.118"/>
    </reaction>
</comment>
<keyword evidence="3" id="KW-0560">Oxidoreductase</keyword>
<accession>A0ABW1JHI4</accession>
<dbReference type="EMBL" id="JBHSRD010000004">
    <property type="protein sequence ID" value="MFC6008341.1"/>
    <property type="molecule type" value="Genomic_DNA"/>
</dbReference>
<feature type="binding site" evidence="1">
    <location>
        <position position="191"/>
    </location>
    <ligand>
        <name>a divalent metal cation</name>
        <dbReference type="ChEBI" id="CHEBI:60240"/>
        <note>catalytic</note>
    </ligand>
</feature>
<dbReference type="Proteomes" id="UP001596189">
    <property type="component" value="Unassembled WGS sequence"/>
</dbReference>
<dbReference type="Pfam" id="PF01261">
    <property type="entry name" value="AP_endonuc_2"/>
    <property type="match status" value="1"/>
</dbReference>
<evidence type="ECO:0000259" key="2">
    <source>
        <dbReference type="PROSITE" id="PS51819"/>
    </source>
</evidence>
<keyword evidence="1" id="KW-0456">Lyase</keyword>
<organism evidence="3 4">
    <name type="scientific">Angustibacter luteus</name>
    <dbReference type="NCBI Taxonomy" id="658456"/>
    <lineage>
        <taxon>Bacteria</taxon>
        <taxon>Bacillati</taxon>
        <taxon>Actinomycetota</taxon>
        <taxon>Actinomycetes</taxon>
        <taxon>Kineosporiales</taxon>
        <taxon>Kineosporiaceae</taxon>
    </lineage>
</organism>
<feature type="binding site" evidence="1">
    <location>
        <position position="239"/>
    </location>
    <ligand>
        <name>a divalent metal cation</name>
        <dbReference type="ChEBI" id="CHEBI:60240"/>
        <note>catalytic</note>
    </ligand>
</feature>
<keyword evidence="3" id="KW-0413">Isomerase</keyword>
<proteinExistence type="inferred from homology"/>